<reference evidence="3" key="1">
    <citation type="submission" date="2012-07" db="EMBL/GenBank/DDBJ databases">
        <title>Genome of the Chinese tree shrew, a rising model animal genetically related to primates.</title>
        <authorList>
            <person name="Zhang G."/>
            <person name="Fan Y."/>
            <person name="Yao Y."/>
            <person name="Huang Z."/>
        </authorList>
    </citation>
    <scope>NUCLEOTIDE SEQUENCE [LARGE SCALE GENOMIC DNA]</scope>
</reference>
<evidence type="ECO:0000256" key="1">
    <source>
        <dbReference type="SAM" id="MobiDB-lite"/>
    </source>
</evidence>
<dbReference type="AlphaFoldDB" id="L9LAL9"/>
<organism evidence="2 3">
    <name type="scientific">Tupaia chinensis</name>
    <name type="common">Chinese tree shrew</name>
    <name type="synonym">Tupaia belangeri chinensis</name>
    <dbReference type="NCBI Taxonomy" id="246437"/>
    <lineage>
        <taxon>Eukaryota</taxon>
        <taxon>Metazoa</taxon>
        <taxon>Chordata</taxon>
        <taxon>Craniata</taxon>
        <taxon>Vertebrata</taxon>
        <taxon>Euteleostomi</taxon>
        <taxon>Mammalia</taxon>
        <taxon>Eutheria</taxon>
        <taxon>Euarchontoglires</taxon>
        <taxon>Scandentia</taxon>
        <taxon>Tupaiidae</taxon>
        <taxon>Tupaia</taxon>
    </lineage>
</organism>
<reference evidence="3" key="2">
    <citation type="journal article" date="2013" name="Nat. Commun.">
        <title>Genome of the Chinese tree shrew.</title>
        <authorList>
            <person name="Fan Y."/>
            <person name="Huang Z.Y."/>
            <person name="Cao C.C."/>
            <person name="Chen C.S."/>
            <person name="Chen Y.X."/>
            <person name="Fan D.D."/>
            <person name="He J."/>
            <person name="Hou H.L."/>
            <person name="Hu L."/>
            <person name="Hu X.T."/>
            <person name="Jiang X.T."/>
            <person name="Lai R."/>
            <person name="Lang Y.S."/>
            <person name="Liang B."/>
            <person name="Liao S.G."/>
            <person name="Mu D."/>
            <person name="Ma Y.Y."/>
            <person name="Niu Y.Y."/>
            <person name="Sun X.Q."/>
            <person name="Xia J.Q."/>
            <person name="Xiao J."/>
            <person name="Xiong Z.Q."/>
            <person name="Xu L."/>
            <person name="Yang L."/>
            <person name="Zhang Y."/>
            <person name="Zhao W."/>
            <person name="Zhao X.D."/>
            <person name="Zheng Y.T."/>
            <person name="Zhou J.M."/>
            <person name="Zhu Y.B."/>
            <person name="Zhang G.J."/>
            <person name="Wang J."/>
            <person name="Yao Y.G."/>
        </authorList>
    </citation>
    <scope>NUCLEOTIDE SEQUENCE [LARGE SCALE GENOMIC DNA]</scope>
</reference>
<gene>
    <name evidence="2" type="ORF">TREES_T100000120</name>
</gene>
<dbReference type="InParanoid" id="L9LAL9"/>
<protein>
    <submittedName>
        <fullName evidence="2">Uncharacterized protein</fullName>
    </submittedName>
</protein>
<feature type="compositionally biased region" description="Pro residues" evidence="1">
    <location>
        <begin position="197"/>
        <end position="206"/>
    </location>
</feature>
<proteinExistence type="predicted"/>
<evidence type="ECO:0000313" key="3">
    <source>
        <dbReference type="Proteomes" id="UP000011518"/>
    </source>
</evidence>
<accession>L9LAL9</accession>
<keyword evidence="3" id="KW-1185">Reference proteome</keyword>
<name>L9LAL9_TUPCH</name>
<dbReference type="EMBL" id="KB320453">
    <property type="protein sequence ID" value="ELW71719.1"/>
    <property type="molecule type" value="Genomic_DNA"/>
</dbReference>
<sequence>MACGFLRSVFLDIALGENLPLLSPVRGPLSSTSSVYTNAQQVVKDRYKTEHQRIEGACWVSGEEPDHREQSVAVTFFIIVISTVSLAHEGWEIKGEGGRMRSSASFLVKKTGERHSDVRLLGGNCYLLMPGPESSLLQRIAIHKSHPWRPPSGTWVCPQTVAKAGGSGKADRLALEGGAGLANQPRLEFSTGAGKSAPPPTLPPPEAETELDCRCSPQGALFLEKEGWEGGGAQGEQEYLFLPLDFRDALS</sequence>
<evidence type="ECO:0000313" key="2">
    <source>
        <dbReference type="EMBL" id="ELW71719.1"/>
    </source>
</evidence>
<dbReference type="Proteomes" id="UP000011518">
    <property type="component" value="Unassembled WGS sequence"/>
</dbReference>
<feature type="region of interest" description="Disordered" evidence="1">
    <location>
        <begin position="184"/>
        <end position="213"/>
    </location>
</feature>